<evidence type="ECO:0000313" key="2">
    <source>
        <dbReference type="WBParaSite" id="nRc.2.0.1.t06148-RA"/>
    </source>
</evidence>
<reference evidence="2" key="1">
    <citation type="submission" date="2022-11" db="UniProtKB">
        <authorList>
            <consortium name="WormBaseParasite"/>
        </authorList>
    </citation>
    <scope>IDENTIFICATION</scope>
</reference>
<accession>A0A915HXJ0</accession>
<name>A0A915HXJ0_ROMCU</name>
<proteinExistence type="predicted"/>
<protein>
    <submittedName>
        <fullName evidence="2">Uncharacterized protein</fullName>
    </submittedName>
</protein>
<sequence length="75" mass="8728">MGKNWTKKGEKCTKIGRKIGPRILQLQQASQAVHQCYIFKIIRWHWGTLRPISCLLHPWGQRKKELTAKIGSSKM</sequence>
<organism evidence="1 2">
    <name type="scientific">Romanomermis culicivorax</name>
    <name type="common">Nematode worm</name>
    <dbReference type="NCBI Taxonomy" id="13658"/>
    <lineage>
        <taxon>Eukaryota</taxon>
        <taxon>Metazoa</taxon>
        <taxon>Ecdysozoa</taxon>
        <taxon>Nematoda</taxon>
        <taxon>Enoplea</taxon>
        <taxon>Dorylaimia</taxon>
        <taxon>Mermithida</taxon>
        <taxon>Mermithoidea</taxon>
        <taxon>Mermithidae</taxon>
        <taxon>Romanomermis</taxon>
    </lineage>
</organism>
<dbReference type="AlphaFoldDB" id="A0A915HXJ0"/>
<dbReference type="WBParaSite" id="nRc.2.0.1.t06148-RA">
    <property type="protein sequence ID" value="nRc.2.0.1.t06148-RA"/>
    <property type="gene ID" value="nRc.2.0.1.g06148"/>
</dbReference>
<dbReference type="Proteomes" id="UP000887565">
    <property type="component" value="Unplaced"/>
</dbReference>
<keyword evidence="1" id="KW-1185">Reference proteome</keyword>
<evidence type="ECO:0000313" key="1">
    <source>
        <dbReference type="Proteomes" id="UP000887565"/>
    </source>
</evidence>